<comment type="caution">
    <text evidence="2">The sequence shown here is derived from an EMBL/GenBank/DDBJ whole genome shotgun (WGS) entry which is preliminary data.</text>
</comment>
<dbReference type="Gene3D" id="3.40.50.10980">
    <property type="entry name" value="Nibrin, BRCT2 domain"/>
    <property type="match status" value="1"/>
</dbReference>
<dbReference type="InterPro" id="IPR036420">
    <property type="entry name" value="BRCT_dom_sf"/>
</dbReference>
<dbReference type="Proteomes" id="UP001642540">
    <property type="component" value="Unassembled WGS sequence"/>
</dbReference>
<dbReference type="InterPro" id="IPR043014">
    <property type="entry name" value="Nibrin_BRCT2_sf"/>
</dbReference>
<evidence type="ECO:0000313" key="2">
    <source>
        <dbReference type="EMBL" id="CAL8108084.1"/>
    </source>
</evidence>
<keyword evidence="3" id="KW-1185">Reference proteome</keyword>
<dbReference type="Gene3D" id="2.60.200.20">
    <property type="match status" value="1"/>
</dbReference>
<proteinExistence type="predicted"/>
<reference evidence="2 3" key="1">
    <citation type="submission" date="2024-08" db="EMBL/GenBank/DDBJ databases">
        <authorList>
            <person name="Cucini C."/>
            <person name="Frati F."/>
        </authorList>
    </citation>
    <scope>NUCLEOTIDE SEQUENCE [LARGE SCALE GENOMIC DNA]</scope>
</reference>
<feature type="domain" description="Nibrin second BRCT" evidence="1">
    <location>
        <begin position="233"/>
        <end position="335"/>
    </location>
</feature>
<gene>
    <name evidence="2" type="ORF">ODALV1_LOCUS12867</name>
</gene>
<dbReference type="InterPro" id="IPR032429">
    <property type="entry name" value="Nibrin_BRCT2"/>
</dbReference>
<evidence type="ECO:0000313" key="3">
    <source>
        <dbReference type="Proteomes" id="UP001642540"/>
    </source>
</evidence>
<dbReference type="Pfam" id="PF16508">
    <property type="entry name" value="NIBRIN_BRCT_II"/>
    <property type="match status" value="1"/>
</dbReference>
<dbReference type="CDD" id="cd17741">
    <property type="entry name" value="BRCT_nibrin"/>
    <property type="match status" value="1"/>
</dbReference>
<dbReference type="InterPro" id="IPR008984">
    <property type="entry name" value="SMAD_FHA_dom_sf"/>
</dbReference>
<dbReference type="EMBL" id="CAXLJM020000039">
    <property type="protein sequence ID" value="CAL8108084.1"/>
    <property type="molecule type" value="Genomic_DNA"/>
</dbReference>
<name>A0ABP1QRD3_9HEXA</name>
<dbReference type="SUPFAM" id="SSF49879">
    <property type="entry name" value="SMAD/FHA domain"/>
    <property type="match status" value="1"/>
</dbReference>
<accession>A0ABP1QRD3</accession>
<protein>
    <recommendedName>
        <fullName evidence="1">Nibrin second BRCT domain-containing protein</fullName>
    </recommendedName>
</protein>
<dbReference type="SUPFAM" id="SSF52113">
    <property type="entry name" value="BRCT domain"/>
    <property type="match status" value="1"/>
</dbReference>
<evidence type="ECO:0000259" key="1">
    <source>
        <dbReference type="Pfam" id="PF16508"/>
    </source>
</evidence>
<dbReference type="PANTHER" id="PTHR12162">
    <property type="entry name" value="NIBRIN-RELATED"/>
    <property type="match status" value="1"/>
</dbReference>
<dbReference type="InterPro" id="IPR040227">
    <property type="entry name" value="Nibrin-rel"/>
</dbReference>
<sequence>MLKIVATHLSQAHLSFSLVAEKKYIIGRKQGDIIFPNDPSISQCHAELIVKHAPGNLTEPLLVPVLDIKSVDNGAKIYAGEENIQRKVAVSHLETVSLGVGYKFALGSPKNEFRIDYTPFIAVSSGIGNTLGQGDRDKISKLGGHYIDSWNESATHLLMTEINLTVKVVCALLSAKPIVTPAYISDLLLCLMEACDQSKRLELPHTNLYLPLVNVHDMETNSKISPSTFFPDPERRKLFAGKTFLFSTKRHLRSLESAIIAGAGVAKLIEEATQANIVDGNHIIVGGDLDIDKAKKNRTAKIIVEIYVSNNKRFVDDEELGMAALYKSIAKFCNPDAARVVKARP</sequence>
<dbReference type="Gene3D" id="3.40.50.10190">
    <property type="entry name" value="BRCT domain"/>
    <property type="match status" value="1"/>
</dbReference>
<dbReference type="CDD" id="cd22667">
    <property type="entry name" value="FHA_NBN"/>
    <property type="match status" value="1"/>
</dbReference>
<organism evidence="2 3">
    <name type="scientific">Orchesella dallaii</name>
    <dbReference type="NCBI Taxonomy" id="48710"/>
    <lineage>
        <taxon>Eukaryota</taxon>
        <taxon>Metazoa</taxon>
        <taxon>Ecdysozoa</taxon>
        <taxon>Arthropoda</taxon>
        <taxon>Hexapoda</taxon>
        <taxon>Collembola</taxon>
        <taxon>Entomobryomorpha</taxon>
        <taxon>Entomobryoidea</taxon>
        <taxon>Orchesellidae</taxon>
        <taxon>Orchesellinae</taxon>
        <taxon>Orchesella</taxon>
    </lineage>
</organism>
<dbReference type="PANTHER" id="PTHR12162:SF0">
    <property type="entry name" value="NIBRIN"/>
    <property type="match status" value="1"/>
</dbReference>